<dbReference type="EMBL" id="UYRU01000191">
    <property type="protein sequence ID" value="VDK29692.1"/>
    <property type="molecule type" value="Genomic_DNA"/>
</dbReference>
<dbReference type="PANTHER" id="PTHR38681:SF1">
    <property type="entry name" value="RETROVIRUS-RELATED POL POLYPROTEIN FROM TRANSPOSON 412-LIKE PROTEIN"/>
    <property type="match status" value="1"/>
</dbReference>
<reference evidence="1 2" key="1">
    <citation type="submission" date="2018-11" db="EMBL/GenBank/DDBJ databases">
        <authorList>
            <consortium name="Pathogen Informatics"/>
        </authorList>
    </citation>
    <scope>NUCLEOTIDE SEQUENCE [LARGE SCALE GENOMIC DNA]</scope>
</reference>
<organism evidence="1 2">
    <name type="scientific">Dibothriocephalus latus</name>
    <name type="common">Fish tapeworm</name>
    <name type="synonym">Diphyllobothrium latum</name>
    <dbReference type="NCBI Taxonomy" id="60516"/>
    <lineage>
        <taxon>Eukaryota</taxon>
        <taxon>Metazoa</taxon>
        <taxon>Spiralia</taxon>
        <taxon>Lophotrochozoa</taxon>
        <taxon>Platyhelminthes</taxon>
        <taxon>Cestoda</taxon>
        <taxon>Eucestoda</taxon>
        <taxon>Diphyllobothriidea</taxon>
        <taxon>Diphyllobothriidae</taxon>
        <taxon>Dibothriocephalus</taxon>
    </lineage>
</organism>
<keyword evidence="2" id="KW-1185">Reference proteome</keyword>
<protein>
    <recommendedName>
        <fullName evidence="3">Integrase catalytic domain-containing protein</fullName>
    </recommendedName>
</protein>
<dbReference type="GO" id="GO:0003676">
    <property type="term" value="F:nucleic acid binding"/>
    <property type="evidence" value="ECO:0007669"/>
    <property type="project" value="InterPro"/>
</dbReference>
<dbReference type="OrthoDB" id="10056584at2759"/>
<evidence type="ECO:0000313" key="2">
    <source>
        <dbReference type="Proteomes" id="UP000281553"/>
    </source>
</evidence>
<dbReference type="Proteomes" id="UP000281553">
    <property type="component" value="Unassembled WGS sequence"/>
</dbReference>
<dbReference type="AlphaFoldDB" id="A0A3P6NZT9"/>
<name>A0A3P6NZT9_DIBLA</name>
<proteinExistence type="predicted"/>
<dbReference type="InterPro" id="IPR012337">
    <property type="entry name" value="RNaseH-like_sf"/>
</dbReference>
<gene>
    <name evidence="1" type="ORF">DILT_LOCUS46</name>
</gene>
<dbReference type="Gene3D" id="3.30.420.10">
    <property type="entry name" value="Ribonuclease H-like superfamily/Ribonuclease H"/>
    <property type="match status" value="1"/>
</dbReference>
<dbReference type="InterPro" id="IPR036397">
    <property type="entry name" value="RNaseH_sf"/>
</dbReference>
<sequence>MTVSISYLCGVIYPIAGGYLPRNARASTVVKAFLSRWLAIIGALFTIMTDRGAQFDCTCVRTTAYHLTANWMVEWFHRQLKVCIRAAADRQNWMDDLPLVLLGIRSFLNVDLDCSTAGLVLDANL</sequence>
<evidence type="ECO:0008006" key="3">
    <source>
        <dbReference type="Google" id="ProtNLM"/>
    </source>
</evidence>
<evidence type="ECO:0000313" key="1">
    <source>
        <dbReference type="EMBL" id="VDK29692.1"/>
    </source>
</evidence>
<dbReference type="SUPFAM" id="SSF53098">
    <property type="entry name" value="Ribonuclease H-like"/>
    <property type="match status" value="1"/>
</dbReference>
<dbReference type="PANTHER" id="PTHR38681">
    <property type="entry name" value="RETROVIRUS-RELATED POL POLYPROTEIN FROM TRANSPOSON 412-LIKE PROTEIN-RELATED"/>
    <property type="match status" value="1"/>
</dbReference>
<accession>A0A3P6NZT9</accession>